<dbReference type="Proteomes" id="UP000689195">
    <property type="component" value="Unassembled WGS sequence"/>
</dbReference>
<keyword evidence="2" id="KW-1185">Reference proteome</keyword>
<dbReference type="AlphaFoldDB" id="A0A8S1U5W2"/>
<protein>
    <submittedName>
        <fullName evidence="1">Uncharacterized protein</fullName>
    </submittedName>
</protein>
<evidence type="ECO:0000313" key="2">
    <source>
        <dbReference type="Proteomes" id="UP000689195"/>
    </source>
</evidence>
<dbReference type="EMBL" id="CAJJDO010000031">
    <property type="protein sequence ID" value="CAD8158006.1"/>
    <property type="molecule type" value="Genomic_DNA"/>
</dbReference>
<proteinExistence type="predicted"/>
<organism evidence="1 2">
    <name type="scientific">Paramecium pentaurelia</name>
    <dbReference type="NCBI Taxonomy" id="43138"/>
    <lineage>
        <taxon>Eukaryota</taxon>
        <taxon>Sar</taxon>
        <taxon>Alveolata</taxon>
        <taxon>Ciliophora</taxon>
        <taxon>Intramacronucleata</taxon>
        <taxon>Oligohymenophorea</taxon>
        <taxon>Peniculida</taxon>
        <taxon>Parameciidae</taxon>
        <taxon>Paramecium</taxon>
    </lineage>
</organism>
<sequence>MNEIIIKVKIFDTKEKGYVEKYKVNDVLRYNQQNLILSTQIFRQLEVYQQVQCGCKDYEYQIS</sequence>
<comment type="caution">
    <text evidence="1">The sequence shown here is derived from an EMBL/GenBank/DDBJ whole genome shotgun (WGS) entry which is preliminary data.</text>
</comment>
<accession>A0A8S1U5W2</accession>
<gene>
    <name evidence="1" type="ORF">PPENT_87.1.T0310111</name>
</gene>
<name>A0A8S1U5W2_9CILI</name>
<reference evidence="1" key="1">
    <citation type="submission" date="2021-01" db="EMBL/GenBank/DDBJ databases">
        <authorList>
            <consortium name="Genoscope - CEA"/>
            <person name="William W."/>
        </authorList>
    </citation>
    <scope>NUCLEOTIDE SEQUENCE</scope>
</reference>
<evidence type="ECO:0000313" key="1">
    <source>
        <dbReference type="EMBL" id="CAD8158006.1"/>
    </source>
</evidence>